<sequence length="109" mass="12513">MNTRKSCRPIISLNTTNTLKHTIRTRNLNYSSFSLLLFPIATPHAKRENEASFPHENARWKLARGFSEVLLRDTLNIEPSKSIMTDNGDWTKLLELRGGKSRTNDNNTK</sequence>
<name>A0A6I9X650_9HYME</name>
<dbReference type="Proteomes" id="UP000504615">
    <property type="component" value="Unplaced"/>
</dbReference>
<evidence type="ECO:0000313" key="2">
    <source>
        <dbReference type="RefSeq" id="XP_011648284.1"/>
    </source>
</evidence>
<dbReference type="AlphaFoldDB" id="A0A6I9X650"/>
<accession>A0A6I9X650</accession>
<organism evidence="1 2">
    <name type="scientific">Pogonomyrmex barbatus</name>
    <name type="common">red harvester ant</name>
    <dbReference type="NCBI Taxonomy" id="144034"/>
    <lineage>
        <taxon>Eukaryota</taxon>
        <taxon>Metazoa</taxon>
        <taxon>Ecdysozoa</taxon>
        <taxon>Arthropoda</taxon>
        <taxon>Hexapoda</taxon>
        <taxon>Insecta</taxon>
        <taxon>Pterygota</taxon>
        <taxon>Neoptera</taxon>
        <taxon>Endopterygota</taxon>
        <taxon>Hymenoptera</taxon>
        <taxon>Apocrita</taxon>
        <taxon>Aculeata</taxon>
        <taxon>Formicoidea</taxon>
        <taxon>Formicidae</taxon>
        <taxon>Myrmicinae</taxon>
        <taxon>Pogonomyrmex</taxon>
    </lineage>
</organism>
<dbReference type="KEGG" id="pbar:105434301"/>
<keyword evidence="1" id="KW-1185">Reference proteome</keyword>
<evidence type="ECO:0000313" key="1">
    <source>
        <dbReference type="Proteomes" id="UP000504615"/>
    </source>
</evidence>
<dbReference type="RefSeq" id="XP_011648284.1">
    <property type="nucleotide sequence ID" value="XM_011649982.1"/>
</dbReference>
<reference evidence="2" key="1">
    <citation type="submission" date="2025-08" db="UniProtKB">
        <authorList>
            <consortium name="RefSeq"/>
        </authorList>
    </citation>
    <scope>IDENTIFICATION</scope>
</reference>
<gene>
    <name evidence="2" type="primary">LOC105434301</name>
</gene>
<protein>
    <submittedName>
        <fullName evidence="2">Uncharacterized protein LOC105434301</fullName>
    </submittedName>
</protein>
<dbReference type="GeneID" id="105434301"/>
<proteinExistence type="predicted"/>